<dbReference type="Gene3D" id="3.90.550.10">
    <property type="entry name" value="Spore Coat Polysaccharide Biosynthesis Protein SpsA, Chain A"/>
    <property type="match status" value="1"/>
</dbReference>
<dbReference type="PANTHER" id="PTHR43179">
    <property type="entry name" value="RHAMNOSYLTRANSFERASE WBBL"/>
    <property type="match status" value="1"/>
</dbReference>
<reference evidence="6" key="1">
    <citation type="submission" date="2017-09" db="EMBL/GenBank/DDBJ databases">
        <title>Depth-based differentiation of microbial function through sediment-hosted aquifers and enrichment of novel symbionts in the deep terrestrial subsurface.</title>
        <authorList>
            <person name="Probst A.J."/>
            <person name="Ladd B."/>
            <person name="Jarett J.K."/>
            <person name="Geller-Mcgrath D.E."/>
            <person name="Sieber C.M.K."/>
            <person name="Emerson J.B."/>
            <person name="Anantharaman K."/>
            <person name="Thomas B.C."/>
            <person name="Malmstrom R."/>
            <person name="Stieglmeier M."/>
            <person name="Klingl A."/>
            <person name="Woyke T."/>
            <person name="Ryan C.M."/>
            <person name="Banfield J.F."/>
        </authorList>
    </citation>
    <scope>NUCLEOTIDE SEQUENCE [LARGE SCALE GENOMIC DNA]</scope>
</reference>
<evidence type="ECO:0000313" key="5">
    <source>
        <dbReference type="EMBL" id="PIZ95252.1"/>
    </source>
</evidence>
<accession>A0A2M7V924</accession>
<evidence type="ECO:0000259" key="4">
    <source>
        <dbReference type="Pfam" id="PF00535"/>
    </source>
</evidence>
<keyword evidence="3" id="KW-0808">Transferase</keyword>
<dbReference type="PANTHER" id="PTHR43179:SF12">
    <property type="entry name" value="GALACTOFURANOSYLTRANSFERASE GLFT2"/>
    <property type="match status" value="1"/>
</dbReference>
<keyword evidence="2" id="KW-0328">Glycosyltransferase</keyword>
<evidence type="ECO:0000256" key="1">
    <source>
        <dbReference type="ARBA" id="ARBA00006739"/>
    </source>
</evidence>
<dbReference type="Pfam" id="PF00535">
    <property type="entry name" value="Glycos_transf_2"/>
    <property type="match status" value="1"/>
</dbReference>
<dbReference type="InterPro" id="IPR029044">
    <property type="entry name" value="Nucleotide-diphossugar_trans"/>
</dbReference>
<dbReference type="SUPFAM" id="SSF53448">
    <property type="entry name" value="Nucleotide-diphospho-sugar transferases"/>
    <property type="match status" value="1"/>
</dbReference>
<evidence type="ECO:0000313" key="6">
    <source>
        <dbReference type="Proteomes" id="UP000231453"/>
    </source>
</evidence>
<dbReference type="AlphaFoldDB" id="A0A2M7V924"/>
<organism evidence="5 6">
    <name type="scientific">Candidatus Magasanikbacteria bacterium CG_4_10_14_0_2_um_filter_33_14</name>
    <dbReference type="NCBI Taxonomy" id="1974636"/>
    <lineage>
        <taxon>Bacteria</taxon>
        <taxon>Candidatus Magasanikiibacteriota</taxon>
    </lineage>
</organism>
<proteinExistence type="inferred from homology"/>
<dbReference type="Proteomes" id="UP000231453">
    <property type="component" value="Unassembled WGS sequence"/>
</dbReference>
<comment type="similarity">
    <text evidence="1">Belongs to the glycosyltransferase 2 family.</text>
</comment>
<gene>
    <name evidence="5" type="ORF">COX80_04795</name>
</gene>
<dbReference type="InterPro" id="IPR001173">
    <property type="entry name" value="Glyco_trans_2-like"/>
</dbReference>
<dbReference type="GO" id="GO:0016757">
    <property type="term" value="F:glycosyltransferase activity"/>
    <property type="evidence" value="ECO:0007669"/>
    <property type="project" value="UniProtKB-KW"/>
</dbReference>
<feature type="domain" description="Glycosyltransferase 2-like" evidence="4">
    <location>
        <begin position="6"/>
        <end position="121"/>
    </location>
</feature>
<sequence length="353" mass="42217">MSVKLSVHLVSWNGAKYIPYLFDSLKKQTYKDWKLFVWENASSDNTAELIKKELEDFQLEYEYFSSEKNLGFAGGHNELSKKTDSEYFLLLNQDMYLMPDVFEKLVKFLDENETAAAVSPRLMKWNFNVMEQDFVESMTNYVDTLGLKVMRSRRVVEKYVGKDWDEKKAKMELSFRTQTQALEVFGVSGALPMYRKSAIDIVKFSDENFFDNLYESYKEDVDLSWRLRLAGFQSFVLLDTVTYHDRSAAGQEKLGDKTAMENKKKQSEWVKYNSYKNHLMTLYKNEYGKNFTIDFFAIMWYELKKFVYFLLFDRKVLKGLSVLWENRKLLKQRRNEVIQMRKVDYKELRKWWN</sequence>
<name>A0A2M7V924_9BACT</name>
<evidence type="ECO:0000256" key="3">
    <source>
        <dbReference type="ARBA" id="ARBA00022679"/>
    </source>
</evidence>
<evidence type="ECO:0000256" key="2">
    <source>
        <dbReference type="ARBA" id="ARBA00022676"/>
    </source>
</evidence>
<dbReference type="EMBL" id="PFPL01000059">
    <property type="protein sequence ID" value="PIZ95252.1"/>
    <property type="molecule type" value="Genomic_DNA"/>
</dbReference>
<comment type="caution">
    <text evidence="5">The sequence shown here is derived from an EMBL/GenBank/DDBJ whole genome shotgun (WGS) entry which is preliminary data.</text>
</comment>
<protein>
    <recommendedName>
        <fullName evidence="4">Glycosyltransferase 2-like domain-containing protein</fullName>
    </recommendedName>
</protein>